<dbReference type="InterPro" id="IPR036388">
    <property type="entry name" value="WH-like_DNA-bd_sf"/>
</dbReference>
<reference evidence="5 6" key="1">
    <citation type="journal article" date="2023" name="Int. J. Syst. Evol. Microbiol.">
        <title>Ligilactobacillus ubinensis sp. nov., a novel species isolated from the wild ferment of a durian fruit (Durio zibethinus).</title>
        <authorList>
            <person name="Heng Y.C."/>
            <person name="Menon N."/>
            <person name="Chen B."/>
            <person name="Loo B.Z.L."/>
            <person name="Wong G.W.J."/>
            <person name="Lim A.C.H."/>
            <person name="Silvaraju S."/>
            <person name="Kittelmann S."/>
        </authorList>
    </citation>
    <scope>NUCLEOTIDE SEQUENCE [LARGE SCALE GENOMIC DNA]</scope>
    <source>
        <strain evidence="5 6">WILCCON 0076</strain>
    </source>
</reference>
<accession>A0A9X2FIT3</accession>
<dbReference type="AlphaFoldDB" id="A0A9X2FIT3"/>
<keyword evidence="1" id="KW-0805">Transcription regulation</keyword>
<keyword evidence="2" id="KW-0238">DNA-binding</keyword>
<dbReference type="SUPFAM" id="SSF46785">
    <property type="entry name" value="Winged helix' DNA-binding domain"/>
    <property type="match status" value="1"/>
</dbReference>
<dbReference type="PANTHER" id="PTHR38445">
    <property type="entry name" value="HTH-TYPE TRANSCRIPTIONAL REPRESSOR YTRA"/>
    <property type="match status" value="1"/>
</dbReference>
<feature type="domain" description="HTH gntR-type" evidence="4">
    <location>
        <begin position="9"/>
        <end position="77"/>
    </location>
</feature>
<dbReference type="CDD" id="cd07377">
    <property type="entry name" value="WHTH_GntR"/>
    <property type="match status" value="1"/>
</dbReference>
<dbReference type="Pfam" id="PF00392">
    <property type="entry name" value="GntR"/>
    <property type="match status" value="1"/>
</dbReference>
<keyword evidence="3" id="KW-0804">Transcription</keyword>
<keyword evidence="6" id="KW-1185">Reference proteome</keyword>
<comment type="caution">
    <text evidence="5">The sequence shown here is derived from an EMBL/GenBank/DDBJ whole genome shotgun (WGS) entry which is preliminary data.</text>
</comment>
<evidence type="ECO:0000256" key="1">
    <source>
        <dbReference type="ARBA" id="ARBA00023015"/>
    </source>
</evidence>
<evidence type="ECO:0000313" key="5">
    <source>
        <dbReference type="EMBL" id="MCP0886571.1"/>
    </source>
</evidence>
<dbReference type="InterPro" id="IPR000524">
    <property type="entry name" value="Tscrpt_reg_HTH_GntR"/>
</dbReference>
<dbReference type="Gene3D" id="1.10.10.10">
    <property type="entry name" value="Winged helix-like DNA-binding domain superfamily/Winged helix DNA-binding domain"/>
    <property type="match status" value="1"/>
</dbReference>
<dbReference type="EMBL" id="JAIULA010000006">
    <property type="protein sequence ID" value="MCP0886571.1"/>
    <property type="molecule type" value="Genomic_DNA"/>
</dbReference>
<name>A0A9X2FIT3_9LACO</name>
<dbReference type="InterPro" id="IPR036390">
    <property type="entry name" value="WH_DNA-bd_sf"/>
</dbReference>
<sequence>MQFNFNSSEPLYMQVADQIREAIFTRIYVAGDQIPSTTEISRNYHINPATVLKGMNMLVSQNLIEKKRGIGMFVVYDAYQKIVDQRRNEFYQQRVIELVKEARRLNISEDELVKLIERGFGQ</sequence>
<organism evidence="5 6">
    <name type="scientific">Ligilactobacillus ubinensis</name>
    <dbReference type="NCBI Taxonomy" id="2876789"/>
    <lineage>
        <taxon>Bacteria</taxon>
        <taxon>Bacillati</taxon>
        <taxon>Bacillota</taxon>
        <taxon>Bacilli</taxon>
        <taxon>Lactobacillales</taxon>
        <taxon>Lactobacillaceae</taxon>
        <taxon>Ligilactobacillus</taxon>
    </lineage>
</organism>
<evidence type="ECO:0000256" key="2">
    <source>
        <dbReference type="ARBA" id="ARBA00023125"/>
    </source>
</evidence>
<evidence type="ECO:0000256" key="3">
    <source>
        <dbReference type="ARBA" id="ARBA00023163"/>
    </source>
</evidence>
<evidence type="ECO:0000259" key="4">
    <source>
        <dbReference type="PROSITE" id="PS50949"/>
    </source>
</evidence>
<dbReference type="Proteomes" id="UP001139006">
    <property type="component" value="Unassembled WGS sequence"/>
</dbReference>
<dbReference type="GO" id="GO:0003677">
    <property type="term" value="F:DNA binding"/>
    <property type="evidence" value="ECO:0007669"/>
    <property type="project" value="UniProtKB-KW"/>
</dbReference>
<dbReference type="PROSITE" id="PS50949">
    <property type="entry name" value="HTH_GNTR"/>
    <property type="match status" value="1"/>
</dbReference>
<dbReference type="RefSeq" id="WP_253359890.1">
    <property type="nucleotide sequence ID" value="NZ_JAIULA010000006.1"/>
</dbReference>
<dbReference type="PANTHER" id="PTHR38445:SF10">
    <property type="entry name" value="GNTR-FAMILY TRANSCRIPTIONAL REGULATOR"/>
    <property type="match status" value="1"/>
</dbReference>
<protein>
    <submittedName>
        <fullName evidence="5">GntR family transcriptional regulator</fullName>
    </submittedName>
</protein>
<dbReference type="GO" id="GO:0003700">
    <property type="term" value="F:DNA-binding transcription factor activity"/>
    <property type="evidence" value="ECO:0007669"/>
    <property type="project" value="InterPro"/>
</dbReference>
<proteinExistence type="predicted"/>
<dbReference type="SMART" id="SM00345">
    <property type="entry name" value="HTH_GNTR"/>
    <property type="match status" value="1"/>
</dbReference>
<gene>
    <name evidence="5" type="ORF">LB941_04370</name>
</gene>
<evidence type="ECO:0000313" key="6">
    <source>
        <dbReference type="Proteomes" id="UP001139006"/>
    </source>
</evidence>